<evidence type="ECO:0000256" key="4">
    <source>
        <dbReference type="ARBA" id="ARBA00022741"/>
    </source>
</evidence>
<evidence type="ECO:0000259" key="6">
    <source>
        <dbReference type="Pfam" id="PF00485"/>
    </source>
</evidence>
<keyword evidence="5" id="KW-0418">Kinase</keyword>
<name>A0A3B1CN95_9ZZZZ</name>
<keyword evidence="3" id="KW-0808">Transferase</keyword>
<evidence type="ECO:0000313" key="7">
    <source>
        <dbReference type="EMBL" id="VAX24120.1"/>
    </source>
</evidence>
<sequence length="207" mass="23514">MTSDRVFILGVSGGSAAGKTTVARLLAEALAKYDPAVIGVDMYYADQSALTPDEEEKFDFDSPTALDFDLLAKDLDKLKSGEPVRIPSYDYATHSSIPNATVVNPSRLIIVEGILLFHSRPIQPLLDCKIFVDSDRDERLQRRITRDTRERGRPKESALRRFYETVEPGFEKYTLPARSHAQFTLYWNRWDFKALEALSRRIEALIV</sequence>
<dbReference type="GO" id="GO:0044206">
    <property type="term" value="P:UMP salvage"/>
    <property type="evidence" value="ECO:0007669"/>
    <property type="project" value="UniProtKB-UniPathway"/>
</dbReference>
<protein>
    <recommendedName>
        <fullName evidence="2">uridine/cytidine kinase</fullName>
        <ecNumber evidence="2">2.7.1.48</ecNumber>
    </recommendedName>
</protein>
<dbReference type="CDD" id="cd02023">
    <property type="entry name" value="UMPK"/>
    <property type="match status" value="1"/>
</dbReference>
<evidence type="ECO:0000256" key="1">
    <source>
        <dbReference type="ARBA" id="ARBA00004690"/>
    </source>
</evidence>
<gene>
    <name evidence="7" type="ORF">MNBD_NITROSPINAE03-905</name>
</gene>
<dbReference type="PANTHER" id="PTHR10285">
    <property type="entry name" value="URIDINE KINASE"/>
    <property type="match status" value="1"/>
</dbReference>
<reference evidence="7" key="1">
    <citation type="submission" date="2018-06" db="EMBL/GenBank/DDBJ databases">
        <authorList>
            <person name="Zhirakovskaya E."/>
        </authorList>
    </citation>
    <scope>NUCLEOTIDE SEQUENCE</scope>
</reference>
<dbReference type="InterPro" id="IPR006083">
    <property type="entry name" value="PRK/URK"/>
</dbReference>
<organism evidence="7">
    <name type="scientific">hydrothermal vent metagenome</name>
    <dbReference type="NCBI Taxonomy" id="652676"/>
    <lineage>
        <taxon>unclassified sequences</taxon>
        <taxon>metagenomes</taxon>
        <taxon>ecological metagenomes</taxon>
    </lineage>
</organism>
<dbReference type="UniPathway" id="UPA00574">
    <property type="reaction ID" value="UER00637"/>
</dbReference>
<proteinExistence type="predicted"/>
<feature type="domain" description="Phosphoribulokinase/uridine kinase" evidence="6">
    <location>
        <begin position="8"/>
        <end position="182"/>
    </location>
</feature>
<evidence type="ECO:0000256" key="3">
    <source>
        <dbReference type="ARBA" id="ARBA00022679"/>
    </source>
</evidence>
<dbReference type="EC" id="2.7.1.48" evidence="2"/>
<dbReference type="AlphaFoldDB" id="A0A3B1CN95"/>
<dbReference type="Gene3D" id="3.40.50.300">
    <property type="entry name" value="P-loop containing nucleotide triphosphate hydrolases"/>
    <property type="match status" value="1"/>
</dbReference>
<dbReference type="GO" id="GO:0005524">
    <property type="term" value="F:ATP binding"/>
    <property type="evidence" value="ECO:0007669"/>
    <property type="project" value="InterPro"/>
</dbReference>
<dbReference type="Pfam" id="PF00485">
    <property type="entry name" value="PRK"/>
    <property type="match status" value="1"/>
</dbReference>
<dbReference type="GO" id="GO:0004849">
    <property type="term" value="F:uridine kinase activity"/>
    <property type="evidence" value="ECO:0007669"/>
    <property type="project" value="UniProtKB-EC"/>
</dbReference>
<dbReference type="InterPro" id="IPR000764">
    <property type="entry name" value="Uridine_kinase-like"/>
</dbReference>
<dbReference type="SUPFAM" id="SSF52540">
    <property type="entry name" value="P-loop containing nucleoside triphosphate hydrolases"/>
    <property type="match status" value="1"/>
</dbReference>
<accession>A0A3B1CN95</accession>
<evidence type="ECO:0000256" key="5">
    <source>
        <dbReference type="ARBA" id="ARBA00022777"/>
    </source>
</evidence>
<dbReference type="PRINTS" id="PR00988">
    <property type="entry name" value="URIDINKINASE"/>
</dbReference>
<evidence type="ECO:0000256" key="2">
    <source>
        <dbReference type="ARBA" id="ARBA00012137"/>
    </source>
</evidence>
<dbReference type="EMBL" id="UOGB01000287">
    <property type="protein sequence ID" value="VAX24120.1"/>
    <property type="molecule type" value="Genomic_DNA"/>
</dbReference>
<dbReference type="InterPro" id="IPR027417">
    <property type="entry name" value="P-loop_NTPase"/>
</dbReference>
<dbReference type="NCBIfam" id="NF004018">
    <property type="entry name" value="PRK05480.1"/>
    <property type="match status" value="1"/>
</dbReference>
<keyword evidence="4" id="KW-0547">Nucleotide-binding</keyword>
<comment type="pathway">
    <text evidence="1">Pyrimidine metabolism; UMP biosynthesis via salvage pathway; UMP from uridine: step 1/1.</text>
</comment>